<dbReference type="EMBL" id="CAEZYR010000206">
    <property type="protein sequence ID" value="CAB4773874.1"/>
    <property type="molecule type" value="Genomic_DNA"/>
</dbReference>
<dbReference type="SUPFAM" id="SSF81324">
    <property type="entry name" value="Voltage-gated potassium channels"/>
    <property type="match status" value="1"/>
</dbReference>
<organism evidence="3">
    <name type="scientific">freshwater metagenome</name>
    <dbReference type="NCBI Taxonomy" id="449393"/>
    <lineage>
        <taxon>unclassified sequences</taxon>
        <taxon>metagenomes</taxon>
        <taxon>ecological metagenomes</taxon>
    </lineage>
</organism>
<protein>
    <submittedName>
        <fullName evidence="3">Unannotated protein</fullName>
    </submittedName>
</protein>
<dbReference type="AlphaFoldDB" id="A0A6J7AUZ8"/>
<keyword evidence="1" id="KW-0472">Membrane</keyword>
<evidence type="ECO:0000313" key="3">
    <source>
        <dbReference type="EMBL" id="CAB4836804.1"/>
    </source>
</evidence>
<dbReference type="EMBL" id="CAFABA010000238">
    <property type="protein sequence ID" value="CAB4836804.1"/>
    <property type="molecule type" value="Genomic_DNA"/>
</dbReference>
<feature type="transmembrane region" description="Helical" evidence="1">
    <location>
        <begin position="200"/>
        <end position="221"/>
    </location>
</feature>
<name>A0A6J7AUZ8_9ZZZZ</name>
<keyword evidence="1" id="KW-1133">Transmembrane helix</keyword>
<dbReference type="Gene3D" id="1.10.287.70">
    <property type="match status" value="1"/>
</dbReference>
<feature type="transmembrane region" description="Helical" evidence="1">
    <location>
        <begin position="112"/>
        <end position="133"/>
    </location>
</feature>
<evidence type="ECO:0000256" key="1">
    <source>
        <dbReference type="SAM" id="Phobius"/>
    </source>
</evidence>
<accession>A0A6J7AUZ8</accession>
<gene>
    <name evidence="2" type="ORF">UFOPK2754_03247</name>
    <name evidence="3" type="ORF">UFOPK3139_03249</name>
</gene>
<reference evidence="3" key="1">
    <citation type="submission" date="2020-05" db="EMBL/GenBank/DDBJ databases">
        <authorList>
            <person name="Chiriac C."/>
            <person name="Salcher M."/>
            <person name="Ghai R."/>
            <person name="Kavagutti S V."/>
        </authorList>
    </citation>
    <scope>NUCLEOTIDE SEQUENCE</scope>
</reference>
<feature type="transmembrane region" description="Helical" evidence="1">
    <location>
        <begin position="20"/>
        <end position="36"/>
    </location>
</feature>
<keyword evidence="1" id="KW-0812">Transmembrane</keyword>
<feature type="transmembrane region" description="Helical" evidence="1">
    <location>
        <begin position="48"/>
        <end position="66"/>
    </location>
</feature>
<evidence type="ECO:0000313" key="2">
    <source>
        <dbReference type="EMBL" id="CAB4773874.1"/>
    </source>
</evidence>
<sequence length="225" mass="24695">MNDHEKGAGPAWQRRTEGETRWAVSAAVVVAIGLQLSLPDQYAMHPRWLLPSVGAALLVATVVMNVRQEGRGSGALRTTSLLLTGLLSLANVVSAVRLIDSLLGGHIENASLLLRWGGAIWLTNLVIFALWYWELDRGGPAARAEGERRFPDLLFTQMATPEVAPPDWEPTFVDYFYLAFTNATAFSPTDVLPLTRWAKLLMLLESAMSFSLVILVIARAVNILN</sequence>
<feature type="transmembrane region" description="Helical" evidence="1">
    <location>
        <begin position="78"/>
        <end position="100"/>
    </location>
</feature>
<proteinExistence type="predicted"/>